<evidence type="ECO:0000256" key="1">
    <source>
        <dbReference type="SAM" id="MobiDB-lite"/>
    </source>
</evidence>
<organism evidence="3 4">
    <name type="scientific">Symbiodinium pilosum</name>
    <name type="common">Dinoflagellate</name>
    <dbReference type="NCBI Taxonomy" id="2952"/>
    <lineage>
        <taxon>Eukaryota</taxon>
        <taxon>Sar</taxon>
        <taxon>Alveolata</taxon>
        <taxon>Dinophyceae</taxon>
        <taxon>Suessiales</taxon>
        <taxon>Symbiodiniaceae</taxon>
        <taxon>Symbiodinium</taxon>
    </lineage>
</organism>
<evidence type="ECO:0000313" key="3">
    <source>
        <dbReference type="EMBL" id="CAE7549682.1"/>
    </source>
</evidence>
<accession>A0A812U2H6</accession>
<dbReference type="AlphaFoldDB" id="A0A812U2H6"/>
<gene>
    <name evidence="3" type="ORF">SPIL2461_LOCUS14600</name>
</gene>
<feature type="compositionally biased region" description="Pro residues" evidence="1">
    <location>
        <begin position="205"/>
        <end position="225"/>
    </location>
</feature>
<feature type="compositionally biased region" description="Pro residues" evidence="1">
    <location>
        <begin position="181"/>
        <end position="191"/>
    </location>
</feature>
<dbReference type="EMBL" id="CAJNIZ010034002">
    <property type="protein sequence ID" value="CAE7549682.1"/>
    <property type="molecule type" value="Genomic_DNA"/>
</dbReference>
<sequence>VGIVAVPLTFALVATAAWAWRPAKDLLVPEFSEPLDVGEADDSEFVAEFSDPTGSTHYYSNSNSHTAPVAYDYGVNPAKAQSARCILCSPNQCTLDYSGRGAWTSCPVHAPYFSEAHCKCVSSRTCQDTSPVLPTCSLCQDCVKKPCVVQGRYLQCPPQTPFYMPNKKLCSSSCQPAPGPAPPPYKPPPTPWMASTPQPGRITPLPMPAPLPTPSISPLPSPSPSPTTCKEDTGGSCSLFGCSSSRGKTKCKSGKCVCDTKKGYCAKSGKCVKTSHTQPYSPSPVPSSTSTCRLADTGTSCRWSSCDPKLGYSV</sequence>
<feature type="non-terminal residue" evidence="3">
    <location>
        <position position="1"/>
    </location>
</feature>
<feature type="signal peptide" evidence="2">
    <location>
        <begin position="1"/>
        <end position="19"/>
    </location>
</feature>
<comment type="caution">
    <text evidence="3">The sequence shown here is derived from an EMBL/GenBank/DDBJ whole genome shotgun (WGS) entry which is preliminary data.</text>
</comment>
<evidence type="ECO:0000256" key="2">
    <source>
        <dbReference type="SAM" id="SignalP"/>
    </source>
</evidence>
<evidence type="ECO:0000313" key="4">
    <source>
        <dbReference type="Proteomes" id="UP000649617"/>
    </source>
</evidence>
<dbReference type="OrthoDB" id="427884at2759"/>
<reference evidence="3" key="1">
    <citation type="submission" date="2021-02" db="EMBL/GenBank/DDBJ databases">
        <authorList>
            <person name="Dougan E. K."/>
            <person name="Rhodes N."/>
            <person name="Thang M."/>
            <person name="Chan C."/>
        </authorList>
    </citation>
    <scope>NUCLEOTIDE SEQUENCE</scope>
</reference>
<proteinExistence type="predicted"/>
<protein>
    <submittedName>
        <fullName evidence="3">Uncharacterized protein</fullName>
    </submittedName>
</protein>
<keyword evidence="4" id="KW-1185">Reference proteome</keyword>
<dbReference type="Proteomes" id="UP000649617">
    <property type="component" value="Unassembled WGS sequence"/>
</dbReference>
<feature type="region of interest" description="Disordered" evidence="1">
    <location>
        <begin position="181"/>
        <end position="227"/>
    </location>
</feature>
<feature type="chain" id="PRO_5032918830" evidence="2">
    <location>
        <begin position="20"/>
        <end position="314"/>
    </location>
</feature>
<keyword evidence="2" id="KW-0732">Signal</keyword>
<name>A0A812U2H6_SYMPI</name>